<dbReference type="InterPro" id="IPR048732">
    <property type="entry name" value="CFA69"/>
</dbReference>
<dbReference type="GO" id="GO:0097225">
    <property type="term" value="C:sperm midpiece"/>
    <property type="evidence" value="ECO:0007669"/>
    <property type="project" value="TreeGrafter"/>
</dbReference>
<gene>
    <name evidence="2" type="ORF">ECPE_LOCUS736</name>
</gene>
<feature type="domain" description="Cilia- and flagella-associated protein 69 ARM repeats" evidence="1">
    <location>
        <begin position="34"/>
        <end position="124"/>
    </location>
</feature>
<reference evidence="4" key="1">
    <citation type="submission" date="2016-06" db="UniProtKB">
        <authorList>
            <consortium name="WormBaseParasite"/>
        </authorList>
    </citation>
    <scope>IDENTIFICATION</scope>
</reference>
<dbReference type="Proteomes" id="UP000272942">
    <property type="component" value="Unassembled WGS sequence"/>
</dbReference>
<protein>
    <submittedName>
        <fullName evidence="4">CCR4-NOT transcription complex subunit 11</fullName>
    </submittedName>
</protein>
<evidence type="ECO:0000313" key="4">
    <source>
        <dbReference type="WBParaSite" id="ECPE_0000073601-mRNA-1"/>
    </source>
</evidence>
<dbReference type="EMBL" id="UZAN01002988">
    <property type="protein sequence ID" value="VDP28094.1"/>
    <property type="molecule type" value="Genomic_DNA"/>
</dbReference>
<keyword evidence="3" id="KW-1185">Reference proteome</keyword>
<dbReference type="PANTHER" id="PTHR14716">
    <property type="entry name" value="CILIA- AND FLAGELLA-ASSOCIATED PROTEIN 69"/>
    <property type="match status" value="1"/>
</dbReference>
<evidence type="ECO:0000313" key="2">
    <source>
        <dbReference type="EMBL" id="VDP28094.1"/>
    </source>
</evidence>
<sequence>MATIHKPSHQKSSVRKSRPIIRTNVVFPSPQSKKLRDLVSLYELLNLLADRVACEPDVYQKPFIDLICLCKLPLIKELSSDEQTFFNLCVDCLSQMGYLLRVQDQLIQRTICHTLDEFYDPIMLPQYNFEGMTHLYIITKQ</sequence>
<name>A0A183A1A1_9TREM</name>
<dbReference type="AlphaFoldDB" id="A0A183A1A1"/>
<dbReference type="WBParaSite" id="ECPE_0000073601-mRNA-1">
    <property type="protein sequence ID" value="ECPE_0000073601-mRNA-1"/>
    <property type="gene ID" value="ECPE_0000073601"/>
</dbReference>
<dbReference type="InterPro" id="IPR048733">
    <property type="entry name" value="CFA69_ARM_dom"/>
</dbReference>
<proteinExistence type="predicted"/>
<dbReference type="PANTHER" id="PTHR14716:SF0">
    <property type="entry name" value="CILIA- AND FLAGELLA-ASSOCIATED PROTEIN 69"/>
    <property type="match status" value="1"/>
</dbReference>
<evidence type="ECO:0000259" key="1">
    <source>
        <dbReference type="Pfam" id="PF21049"/>
    </source>
</evidence>
<dbReference type="GO" id="GO:0097730">
    <property type="term" value="C:non-motile cilium"/>
    <property type="evidence" value="ECO:0007669"/>
    <property type="project" value="TreeGrafter"/>
</dbReference>
<accession>A0A183A1A1</accession>
<organism evidence="4">
    <name type="scientific">Echinostoma caproni</name>
    <dbReference type="NCBI Taxonomy" id="27848"/>
    <lineage>
        <taxon>Eukaryota</taxon>
        <taxon>Metazoa</taxon>
        <taxon>Spiralia</taxon>
        <taxon>Lophotrochozoa</taxon>
        <taxon>Platyhelminthes</taxon>
        <taxon>Trematoda</taxon>
        <taxon>Digenea</taxon>
        <taxon>Plagiorchiida</taxon>
        <taxon>Echinostomata</taxon>
        <taxon>Echinostomatoidea</taxon>
        <taxon>Echinostomatidae</taxon>
        <taxon>Echinostoma</taxon>
    </lineage>
</organism>
<dbReference type="GO" id="GO:1902093">
    <property type="term" value="P:positive regulation of flagellated sperm motility"/>
    <property type="evidence" value="ECO:0007669"/>
    <property type="project" value="TreeGrafter"/>
</dbReference>
<reference evidence="2 3" key="2">
    <citation type="submission" date="2018-11" db="EMBL/GenBank/DDBJ databases">
        <authorList>
            <consortium name="Pathogen Informatics"/>
        </authorList>
    </citation>
    <scope>NUCLEOTIDE SEQUENCE [LARGE SCALE GENOMIC DNA]</scope>
    <source>
        <strain evidence="2 3">Egypt</strain>
    </source>
</reference>
<dbReference type="OrthoDB" id="191673at2759"/>
<evidence type="ECO:0000313" key="3">
    <source>
        <dbReference type="Proteomes" id="UP000272942"/>
    </source>
</evidence>
<dbReference type="Pfam" id="PF21049">
    <property type="entry name" value="CFA69_ARM_rpt"/>
    <property type="match status" value="1"/>
</dbReference>